<dbReference type="InParanoid" id="A0A7N2R8S8"/>
<dbReference type="FunCoup" id="A0A7N2R8S8">
    <property type="interactions" value="1717"/>
</dbReference>
<dbReference type="PANTHER" id="PTHR33625">
    <property type="entry name" value="OS08G0179900 PROTEIN"/>
    <property type="match status" value="1"/>
</dbReference>
<dbReference type="PANTHER" id="PTHR33625:SF4">
    <property type="entry name" value="OS08G0179900 PROTEIN"/>
    <property type="match status" value="1"/>
</dbReference>
<reference evidence="2 3" key="1">
    <citation type="journal article" date="2016" name="G3 (Bethesda)">
        <title>First Draft Assembly and Annotation of the Genome of a California Endemic Oak Quercus lobata Nee (Fagaceae).</title>
        <authorList>
            <person name="Sork V.L."/>
            <person name="Fitz-Gibbon S.T."/>
            <person name="Puiu D."/>
            <person name="Crepeau M."/>
            <person name="Gugger P.F."/>
            <person name="Sherman R."/>
            <person name="Stevens K."/>
            <person name="Langley C.H."/>
            <person name="Pellegrini M."/>
            <person name="Salzberg S.L."/>
        </authorList>
    </citation>
    <scope>NUCLEOTIDE SEQUENCE [LARGE SCALE GENOMIC DNA]</scope>
    <source>
        <strain evidence="2 3">cv. SW786</strain>
    </source>
</reference>
<keyword evidence="1" id="KW-0472">Membrane</keyword>
<feature type="transmembrane region" description="Helical" evidence="1">
    <location>
        <begin position="301"/>
        <end position="318"/>
    </location>
</feature>
<dbReference type="AlphaFoldDB" id="A0A7N2R8S8"/>
<reference evidence="2" key="2">
    <citation type="submission" date="2021-01" db="UniProtKB">
        <authorList>
            <consortium name="EnsemblPlants"/>
        </authorList>
    </citation>
    <scope>IDENTIFICATION</scope>
</reference>
<evidence type="ECO:0000313" key="2">
    <source>
        <dbReference type="EnsemblPlants" id="QL08p014515:mrna"/>
    </source>
</evidence>
<proteinExistence type="predicted"/>
<organism evidence="2 3">
    <name type="scientific">Quercus lobata</name>
    <name type="common">Valley oak</name>
    <dbReference type="NCBI Taxonomy" id="97700"/>
    <lineage>
        <taxon>Eukaryota</taxon>
        <taxon>Viridiplantae</taxon>
        <taxon>Streptophyta</taxon>
        <taxon>Embryophyta</taxon>
        <taxon>Tracheophyta</taxon>
        <taxon>Spermatophyta</taxon>
        <taxon>Magnoliopsida</taxon>
        <taxon>eudicotyledons</taxon>
        <taxon>Gunneridae</taxon>
        <taxon>Pentapetalae</taxon>
        <taxon>rosids</taxon>
        <taxon>fabids</taxon>
        <taxon>Fagales</taxon>
        <taxon>Fagaceae</taxon>
        <taxon>Quercus</taxon>
    </lineage>
</organism>
<keyword evidence="1" id="KW-1133">Transmembrane helix</keyword>
<dbReference type="EnsemblPlants" id="QL08p014515:mrna">
    <property type="protein sequence ID" value="QL08p014515:mrna"/>
    <property type="gene ID" value="QL08p014515"/>
</dbReference>
<sequence>MGGGGVMRAAAKVAGVGVVSHGLRGMPSVPPSEQSVRNASRPVSTILSAKSASGDAAAPIQMPVPAAWDDWEFADGEEALVMEAGEPMPRLVFGGVPSFEEAKEATTELKDALDKVYLSSPKSNGSGDIFSANHVPGLSLLSSPELETKSCVISEDTPTALAPNHVLQAFKLLNGSPEAQTVVASIACDPNVWNAMMDNHVLKDFFQSHQRNMVTNLEKSVVGDEFNDVQSAKKFEESSVENETGNSEGGFMNIMENIKHKVQEMVSNVSNYFQNIFGHSAAESTSEDNGNTSKTFMDRSLGASFMGLAVLVIMVVVLKRV</sequence>
<name>A0A7N2R8S8_QUELO</name>
<protein>
    <submittedName>
        <fullName evidence="2">Uncharacterized protein</fullName>
    </submittedName>
</protein>
<keyword evidence="3" id="KW-1185">Reference proteome</keyword>
<evidence type="ECO:0000313" key="3">
    <source>
        <dbReference type="Proteomes" id="UP000594261"/>
    </source>
</evidence>
<dbReference type="Proteomes" id="UP000594261">
    <property type="component" value="Chromosome 8"/>
</dbReference>
<dbReference type="Gramene" id="QL08p014515:mrna">
    <property type="protein sequence ID" value="QL08p014515:mrna"/>
    <property type="gene ID" value="QL08p014515"/>
</dbReference>
<keyword evidence="1" id="KW-0812">Transmembrane</keyword>
<evidence type="ECO:0000256" key="1">
    <source>
        <dbReference type="SAM" id="Phobius"/>
    </source>
</evidence>
<dbReference type="EMBL" id="LRBV02000008">
    <property type="status" value="NOT_ANNOTATED_CDS"/>
    <property type="molecule type" value="Genomic_DNA"/>
</dbReference>
<accession>A0A7N2R8S8</accession>
<dbReference type="OMA" id="HAFQAFE"/>